<protein>
    <recommendedName>
        <fullName evidence="2">N-acetylglucosaminylphosphatidylinositol deacetylase</fullName>
        <ecNumber evidence="2">3.5.1.89</ecNumber>
    </recommendedName>
</protein>
<feature type="transmembrane region" description="Helical" evidence="5">
    <location>
        <begin position="541"/>
        <end position="566"/>
    </location>
</feature>
<feature type="transmembrane region" description="Helical" evidence="5">
    <location>
        <begin position="512"/>
        <end position="529"/>
    </location>
</feature>
<feature type="coiled-coil region" evidence="3">
    <location>
        <begin position="1566"/>
        <end position="1661"/>
    </location>
</feature>
<evidence type="ECO:0000256" key="5">
    <source>
        <dbReference type="SAM" id="Phobius"/>
    </source>
</evidence>
<dbReference type="EC" id="3.5.1.89" evidence="2"/>
<feature type="transmembrane region" description="Helical" evidence="5">
    <location>
        <begin position="713"/>
        <end position="733"/>
    </location>
</feature>
<evidence type="ECO:0000256" key="3">
    <source>
        <dbReference type="SAM" id="Coils"/>
    </source>
</evidence>
<keyword evidence="5" id="KW-0472">Membrane</keyword>
<dbReference type="InterPro" id="IPR003737">
    <property type="entry name" value="GlcNAc_PI_deacetylase-related"/>
</dbReference>
<feature type="transmembrane region" description="Helical" evidence="5">
    <location>
        <begin position="457"/>
        <end position="478"/>
    </location>
</feature>
<dbReference type="SUPFAM" id="SSF102588">
    <property type="entry name" value="LmbE-like"/>
    <property type="match status" value="1"/>
</dbReference>
<keyword evidence="5" id="KW-0812">Transmembrane</keyword>
<gene>
    <name evidence="7" type="ORF">THRCLA_04681</name>
</gene>
<feature type="region of interest" description="Disordered" evidence="4">
    <location>
        <begin position="1260"/>
        <end position="1309"/>
    </location>
</feature>
<name>A0A1V9ZYG1_9STRA</name>
<dbReference type="SMART" id="SM00233">
    <property type="entry name" value="PH"/>
    <property type="match status" value="1"/>
</dbReference>
<dbReference type="Pfam" id="PF02585">
    <property type="entry name" value="PIG-L"/>
    <property type="match status" value="1"/>
</dbReference>
<comment type="caution">
    <text evidence="7">The sequence shown here is derived from an EMBL/GenBank/DDBJ whole genome shotgun (WGS) entry which is preliminary data.</text>
</comment>
<dbReference type="Pfam" id="PF00169">
    <property type="entry name" value="PH"/>
    <property type="match status" value="1"/>
</dbReference>
<feature type="transmembrane region" description="Helical" evidence="5">
    <location>
        <begin position="587"/>
        <end position="607"/>
    </location>
</feature>
<organism evidence="7 8">
    <name type="scientific">Thraustotheca clavata</name>
    <dbReference type="NCBI Taxonomy" id="74557"/>
    <lineage>
        <taxon>Eukaryota</taxon>
        <taxon>Sar</taxon>
        <taxon>Stramenopiles</taxon>
        <taxon>Oomycota</taxon>
        <taxon>Saprolegniomycetes</taxon>
        <taxon>Saprolegniales</taxon>
        <taxon>Achlyaceae</taxon>
        <taxon>Thraustotheca</taxon>
    </lineage>
</organism>
<dbReference type="InterPro" id="IPR024078">
    <property type="entry name" value="LmbE-like_dom_sf"/>
</dbReference>
<proteinExistence type="inferred from homology"/>
<feature type="transmembrane region" description="Helical" evidence="5">
    <location>
        <begin position="619"/>
        <end position="641"/>
    </location>
</feature>
<evidence type="ECO:0000313" key="7">
    <source>
        <dbReference type="EMBL" id="OQS03009.1"/>
    </source>
</evidence>
<sequence>MASDAIKKANDAVQMLLLSHMGIGERFDYRSLFASSDFASLKSKQTLLTFACITRSSPVIMDVLLFLSHTMSEMLFYAELCLPKHAIALDHWANHLRQQRVNEAMIFVSLRDYPLIALYKSVERYHDMATEVTRMILAQTDMARAMQWVEEATQMFNDCDQTTTGWLQTQLGHYIDFTQLLQATEARDKMVAPAAQSKSGYCDKHSAKGAKGLNWHKRYFVLEANKFCYYKYDQEKMQTSTNPFLDKKARGDLQLTQAISIRKTIHHSSTQAKQLDRPYCLEILSHNEPVILFDPWTEADQLEWFKAFQANLRRTHFDPIWLRFPRPTVTNMTMAQFLRYAMLYPDGNKSSHEEYVWDSTRIHHLQTTFNIDPNRILYTSIVHCGLLQEWDTLEALARPGKVKRLFTSQPQSTIGTSTMGAGKSTSHGLCAYGYIKEGPEGPCSRTYASLSTKEYNVFRLMCGLFGLVMLVFSLAKLWTIRRLGNKYESVRHRLSSSSGSHHHSAGSGIQKVTYWLLVVSSLTFIIRSVDPWGYMGIFSYVAANMIVDTCTACIYSILILAVSLWARVVVQPKNLVHLEYPIRAFQVLGFVFTWVIFFGILPISVLFMSSDVYHSVHILIQFSMAPFLLVIIATMGLIFGIQIHCRLREIRRTQEETLEIARRRLAARQALIDLTKPPVVKSESQDDTILPLDLDTKEGIDSVAKLPSKSSRILKMVCFLEAVSIVVIGLQIYQLVDFINNGCIMKKEFDCASGKPCHMQLEFPYFHAAQMLGIIVIFWAFRKTRQESSSQTMLSPDSILMDIDNGNYDGLGAIRTKELSSCWNTLGMNTSNLVVIDDDRFQDGMKSIWKDSDVANATLDYVTKHSIDTLFTFDDYGISGHPNHIAVHHGIKHTLQTSPLPLQAWCLESVPIWRKYVESHGHKSLGDGALGLALLCSGHSYRLMCYNVARDELLSAPLDDVHIKFTIQQDNYVNFYVGSTKNYSMRFKDDSAVDGFLHAIAAIKAHLCLREKMFLIEDSRIGEGYAVNNGDIVGIAIEAWETADLNANPNGLLHSTPILQATASDLQKLRLGDASTECIPGISQGLVGMQKGGKRYIYLPQELSDGTGAIVLAIVELLKVKKEKKNVNHEAVVSTPIVQEENKHDNLVHRMAHLSRVGSQGASIFPPFSSTAASQLPNLSRSSLTETVDEAPRIQTPIVLTMPAPETPAPTKLTTVQTSTTSVVVQAPASAPSPAPVAKELESLMKEKENLLKEQEALARMRQEWEESSRQQPSVTIPAATAAPVNPPRQVTPDPIPRPTPQSMYPALSMHAPPSSAFFEPSPFMPSFTSTPSYPPARNFTPTTATYASTPPYSPPFAPTPAVVSSSELDATVQRVARTTLSMEGMLLDLQAKMDRLLSQRTQSSFTPSYTRRSTDNYSSSSLLKNVEKILSQNEEYQNEIAGLQQELQDLRRRTNQLQDELDRATSDNQRYLSQSSNQARVSSELNTLQATLDHTKQRCAQLEADAARYASGLDDEHKQRLQAEEASLTLQRALAQAKSDLQVAQSTQVNESKVEEARQIAIASQKKWMEERSSLLAQIDALEQEKVAALDEQKDASNQELERVLAQINEERENHARDAAEAMAHLEELVEAGEVSQKKKAELENQLQQVTEALEQTRSQVALHHSSTKELFKGMMNDIYFACQDAFDEDSEFTGKEVAITIRKILKQQTVDVLQKLENTD</sequence>
<keyword evidence="3" id="KW-0175">Coiled coil</keyword>
<feature type="compositionally biased region" description="Basic and acidic residues" evidence="4">
    <location>
        <begin position="1260"/>
        <end position="1269"/>
    </location>
</feature>
<feature type="domain" description="PH" evidence="6">
    <location>
        <begin position="195"/>
        <end position="313"/>
    </location>
</feature>
<dbReference type="Gene3D" id="3.40.50.10320">
    <property type="entry name" value="LmbE-like"/>
    <property type="match status" value="1"/>
</dbReference>
<dbReference type="PROSITE" id="PS50003">
    <property type="entry name" value="PH_DOMAIN"/>
    <property type="match status" value="1"/>
</dbReference>
<keyword evidence="8" id="KW-1185">Reference proteome</keyword>
<dbReference type="Proteomes" id="UP000243217">
    <property type="component" value="Unassembled WGS sequence"/>
</dbReference>
<evidence type="ECO:0000256" key="4">
    <source>
        <dbReference type="SAM" id="MobiDB-lite"/>
    </source>
</evidence>
<dbReference type="PANTHER" id="PTHR44927">
    <property type="entry name" value="FK506-BINDING PROTEIN 15"/>
    <property type="match status" value="1"/>
</dbReference>
<dbReference type="EMBL" id="JNBS01001045">
    <property type="protein sequence ID" value="OQS03009.1"/>
    <property type="molecule type" value="Genomic_DNA"/>
</dbReference>
<accession>A0A1V9ZYG1</accession>
<dbReference type="Gene3D" id="2.30.29.30">
    <property type="entry name" value="Pleckstrin-homology domain (PH domain)/Phosphotyrosine-binding domain (PTB)"/>
    <property type="match status" value="1"/>
</dbReference>
<evidence type="ECO:0000259" key="6">
    <source>
        <dbReference type="PROSITE" id="PS50003"/>
    </source>
</evidence>
<comment type="similarity">
    <text evidence="1">Belongs to the PIGL family.</text>
</comment>
<dbReference type="Gene3D" id="3.10.50.40">
    <property type="match status" value="1"/>
</dbReference>
<dbReference type="GO" id="GO:0003755">
    <property type="term" value="F:peptidyl-prolyl cis-trans isomerase activity"/>
    <property type="evidence" value="ECO:0007669"/>
    <property type="project" value="InterPro"/>
</dbReference>
<dbReference type="GO" id="GO:0000225">
    <property type="term" value="F:N-acetylglucosaminylphosphatidylinositol deacetylase activity"/>
    <property type="evidence" value="ECO:0007669"/>
    <property type="project" value="UniProtKB-EC"/>
</dbReference>
<dbReference type="InterPro" id="IPR001849">
    <property type="entry name" value="PH_domain"/>
</dbReference>
<dbReference type="STRING" id="74557.A0A1V9ZYG1"/>
<keyword evidence="5" id="KW-1133">Transmembrane helix</keyword>
<evidence type="ECO:0000256" key="2">
    <source>
        <dbReference type="ARBA" id="ARBA00012176"/>
    </source>
</evidence>
<dbReference type="SUPFAM" id="SSF50729">
    <property type="entry name" value="PH domain-like"/>
    <property type="match status" value="1"/>
</dbReference>
<evidence type="ECO:0000256" key="1">
    <source>
        <dbReference type="ARBA" id="ARBA00006066"/>
    </source>
</evidence>
<reference evidence="7 8" key="1">
    <citation type="journal article" date="2014" name="Genome Biol. Evol.">
        <title>The secreted proteins of Achlya hypogyna and Thraustotheca clavata identify the ancestral oomycete secretome and reveal gene acquisitions by horizontal gene transfer.</title>
        <authorList>
            <person name="Misner I."/>
            <person name="Blouin N."/>
            <person name="Leonard G."/>
            <person name="Richards T.A."/>
            <person name="Lane C.E."/>
        </authorList>
    </citation>
    <scope>NUCLEOTIDE SEQUENCE [LARGE SCALE GENOMIC DNA]</scope>
    <source>
        <strain evidence="7 8">ATCC 34112</strain>
    </source>
</reference>
<dbReference type="InterPro" id="IPR011993">
    <property type="entry name" value="PH-like_dom_sf"/>
</dbReference>
<dbReference type="PANTHER" id="PTHR44927:SF1">
    <property type="entry name" value="FK506-BINDING PROTEIN 15"/>
    <property type="match status" value="1"/>
</dbReference>
<evidence type="ECO:0000313" key="8">
    <source>
        <dbReference type="Proteomes" id="UP000243217"/>
    </source>
</evidence>
<dbReference type="InterPro" id="IPR046357">
    <property type="entry name" value="PPIase_dom_sf"/>
</dbReference>
<dbReference type="OrthoDB" id="61523at2759"/>
<dbReference type="SUPFAM" id="SSF54534">
    <property type="entry name" value="FKBP-like"/>
    <property type="match status" value="1"/>
</dbReference>
<feature type="coiled-coil region" evidence="3">
    <location>
        <begin position="1420"/>
        <end position="1539"/>
    </location>
</feature>